<gene>
    <name evidence="2" type="ORF">ACFFF6_00065</name>
</gene>
<evidence type="ECO:0000313" key="3">
    <source>
        <dbReference type="Proteomes" id="UP001589793"/>
    </source>
</evidence>
<dbReference type="PROSITE" id="PS51318">
    <property type="entry name" value="TAT"/>
    <property type="match status" value="1"/>
</dbReference>
<accession>A0ABV6R5T0</accession>
<dbReference type="InterPro" id="IPR006059">
    <property type="entry name" value="SBP"/>
</dbReference>
<feature type="chain" id="PRO_5047341608" evidence="1">
    <location>
        <begin position="23"/>
        <end position="434"/>
    </location>
</feature>
<dbReference type="Gene3D" id="3.40.190.10">
    <property type="entry name" value="Periplasmic binding protein-like II"/>
    <property type="match status" value="1"/>
</dbReference>
<comment type="caution">
    <text evidence="2">The sequence shown here is derived from an EMBL/GenBank/DDBJ whole genome shotgun (WGS) entry which is preliminary data.</text>
</comment>
<keyword evidence="1" id="KW-0732">Signal</keyword>
<proteinExistence type="predicted"/>
<dbReference type="RefSeq" id="WP_376977073.1">
    <property type="nucleotide sequence ID" value="NZ_JBHLSV010000001.1"/>
</dbReference>
<dbReference type="PROSITE" id="PS51257">
    <property type="entry name" value="PROKAR_LIPOPROTEIN"/>
    <property type="match status" value="1"/>
</dbReference>
<protein>
    <submittedName>
        <fullName evidence="2">ABC transporter substrate-binding protein</fullName>
    </submittedName>
</protein>
<dbReference type="InterPro" id="IPR006311">
    <property type="entry name" value="TAT_signal"/>
</dbReference>
<dbReference type="PANTHER" id="PTHR43649:SF12">
    <property type="entry name" value="DIACETYLCHITOBIOSE BINDING PROTEIN DASA"/>
    <property type="match status" value="1"/>
</dbReference>
<sequence length="434" mass="47348">MTFTRRQTLGALGAAAALPALATGLTACGSSGEGDGKSLRILQYEDPTSAQGEAWKRALELFQEKHPDVEVDFQQTSFDAVRQNAKITLAGNDVPDVIEFNKGNADGGQLAAQGLLSPLTDVVTERGWDQKVGESMRSFAQYEDGMAGSGDWYGIPNIGEYVTLFLNEDLLAEHGVSADFTDLDALEAGMDALLAAGITPIASSAATSQGFNQMWIWYSLVCASASREEIDDFMFVRGPVDFSSGAWKEGTERFQAWIERGYVGTGISGLNFEQATVNFLSGKAAMVMWNHGVFHRAISEADFAWSWITMPGAHLVMGSSGHLWGVPERAKNKELAYDWIDITLSPEIQDLIGEKGGLPIAGDPATITDERIRAYTEGFVQLMDDNELSYYPDYPVVGFLDFIQEHMQKMSNGNETAAQFLDALQTFYDEGTAR</sequence>
<feature type="signal peptide" evidence="1">
    <location>
        <begin position="1"/>
        <end position="22"/>
    </location>
</feature>
<keyword evidence="3" id="KW-1185">Reference proteome</keyword>
<evidence type="ECO:0000256" key="1">
    <source>
        <dbReference type="SAM" id="SignalP"/>
    </source>
</evidence>
<dbReference type="Proteomes" id="UP001589793">
    <property type="component" value="Unassembled WGS sequence"/>
</dbReference>
<dbReference type="EMBL" id="JBHLSV010000001">
    <property type="protein sequence ID" value="MFC0672340.1"/>
    <property type="molecule type" value="Genomic_DNA"/>
</dbReference>
<dbReference type="Pfam" id="PF01547">
    <property type="entry name" value="SBP_bac_1"/>
    <property type="match status" value="1"/>
</dbReference>
<evidence type="ECO:0000313" key="2">
    <source>
        <dbReference type="EMBL" id="MFC0672340.1"/>
    </source>
</evidence>
<organism evidence="2 3">
    <name type="scientific">Brachybacterium hainanense</name>
    <dbReference type="NCBI Taxonomy" id="1541174"/>
    <lineage>
        <taxon>Bacteria</taxon>
        <taxon>Bacillati</taxon>
        <taxon>Actinomycetota</taxon>
        <taxon>Actinomycetes</taxon>
        <taxon>Micrococcales</taxon>
        <taxon>Dermabacteraceae</taxon>
        <taxon>Brachybacterium</taxon>
    </lineage>
</organism>
<reference evidence="2 3" key="1">
    <citation type="submission" date="2024-09" db="EMBL/GenBank/DDBJ databases">
        <authorList>
            <person name="Sun Q."/>
            <person name="Mori K."/>
        </authorList>
    </citation>
    <scope>NUCLEOTIDE SEQUENCE [LARGE SCALE GENOMIC DNA]</scope>
    <source>
        <strain evidence="2 3">CICC 10874</strain>
    </source>
</reference>
<dbReference type="InterPro" id="IPR050490">
    <property type="entry name" value="Bact_solute-bd_prot1"/>
</dbReference>
<dbReference type="SUPFAM" id="SSF53850">
    <property type="entry name" value="Periplasmic binding protein-like II"/>
    <property type="match status" value="1"/>
</dbReference>
<name>A0ABV6R5T0_9MICO</name>
<dbReference type="PANTHER" id="PTHR43649">
    <property type="entry name" value="ARABINOSE-BINDING PROTEIN-RELATED"/>
    <property type="match status" value="1"/>
</dbReference>